<dbReference type="EMBL" id="KI894028">
    <property type="protein sequence ID" value="OBR87365.1"/>
    <property type="molecule type" value="Genomic_DNA"/>
</dbReference>
<protein>
    <recommendedName>
        <fullName evidence="1">BTB domain-containing protein</fullName>
    </recommendedName>
</protein>
<reference evidence="3" key="3">
    <citation type="submission" date="2024-02" db="EMBL/GenBank/DDBJ databases">
        <title>Comparative genomics of Cryptococcus and Kwoniella reveals pathogenesis evolution and contrasting modes of karyotype evolution via chromosome fusion or intercentromeric recombination.</title>
        <authorList>
            <person name="Coelho M.A."/>
            <person name="David-Palma M."/>
            <person name="Shea T."/>
            <person name="Bowers K."/>
            <person name="McGinley-Smith S."/>
            <person name="Mohammad A.W."/>
            <person name="Gnirke A."/>
            <person name="Yurkov A.M."/>
            <person name="Nowrousian M."/>
            <person name="Sun S."/>
            <person name="Cuomo C.A."/>
            <person name="Heitman J."/>
        </authorList>
    </citation>
    <scope>NUCLEOTIDE SEQUENCE</scope>
    <source>
        <strain evidence="3">CBS 10117</strain>
    </source>
</reference>
<keyword evidence="4" id="KW-1185">Reference proteome</keyword>
<dbReference type="CDD" id="cd18186">
    <property type="entry name" value="BTB_POZ_ZBTB_KLHL-like"/>
    <property type="match status" value="1"/>
</dbReference>
<dbReference type="SUPFAM" id="SSF54695">
    <property type="entry name" value="POZ domain"/>
    <property type="match status" value="1"/>
</dbReference>
<name>A0A1A6ABC5_9TREE</name>
<proteinExistence type="predicted"/>
<dbReference type="KEGG" id="kdj:28965266"/>
<dbReference type="PROSITE" id="PS50097">
    <property type="entry name" value="BTB"/>
    <property type="match status" value="1"/>
</dbReference>
<dbReference type="Pfam" id="PF00651">
    <property type="entry name" value="BTB"/>
    <property type="match status" value="1"/>
</dbReference>
<dbReference type="Gene3D" id="3.30.710.10">
    <property type="entry name" value="Potassium Channel Kv1.1, Chain A"/>
    <property type="match status" value="1"/>
</dbReference>
<dbReference type="Proteomes" id="UP000078595">
    <property type="component" value="Chromosome 2"/>
</dbReference>
<gene>
    <name evidence="2" type="ORF">I303_01567</name>
    <name evidence="3" type="ORF">I303_102293</name>
</gene>
<evidence type="ECO:0000313" key="3">
    <source>
        <dbReference type="EMBL" id="WWC59731.1"/>
    </source>
</evidence>
<dbReference type="EMBL" id="CP144531">
    <property type="protein sequence ID" value="WWC59731.1"/>
    <property type="molecule type" value="Genomic_DNA"/>
</dbReference>
<dbReference type="STRING" id="1296121.A0A1A6ABC5"/>
<dbReference type="RefSeq" id="XP_018265207.1">
    <property type="nucleotide sequence ID" value="XM_018404926.1"/>
</dbReference>
<evidence type="ECO:0000313" key="4">
    <source>
        <dbReference type="Proteomes" id="UP000078595"/>
    </source>
</evidence>
<dbReference type="AlphaFoldDB" id="A0A1A6ABC5"/>
<reference evidence="3" key="2">
    <citation type="submission" date="2013-07" db="EMBL/GenBank/DDBJ databases">
        <authorList>
            <consortium name="The Broad Institute Genome Sequencing Platform"/>
            <person name="Cuomo C."/>
            <person name="Litvintseva A."/>
            <person name="Chen Y."/>
            <person name="Heitman J."/>
            <person name="Sun S."/>
            <person name="Springer D."/>
            <person name="Dromer F."/>
            <person name="Young S.K."/>
            <person name="Zeng Q."/>
            <person name="Gargeya S."/>
            <person name="Fitzgerald M."/>
            <person name="Abouelleil A."/>
            <person name="Alvarado L."/>
            <person name="Berlin A.M."/>
            <person name="Chapman S.B."/>
            <person name="Dewar J."/>
            <person name="Goldberg J."/>
            <person name="Griggs A."/>
            <person name="Gujja S."/>
            <person name="Hansen M."/>
            <person name="Howarth C."/>
            <person name="Imamovic A."/>
            <person name="Larimer J."/>
            <person name="McCowan C."/>
            <person name="Murphy C."/>
            <person name="Pearson M."/>
            <person name="Priest M."/>
            <person name="Roberts A."/>
            <person name="Saif S."/>
            <person name="Shea T."/>
            <person name="Sykes S."/>
            <person name="Wortman J."/>
            <person name="Nusbaum C."/>
            <person name="Birren B."/>
        </authorList>
    </citation>
    <scope>NUCLEOTIDE SEQUENCE</scope>
    <source>
        <strain evidence="3">CBS 10117</strain>
    </source>
</reference>
<dbReference type="OrthoDB" id="2596482at2759"/>
<dbReference type="VEuPathDB" id="FungiDB:I303_01567"/>
<dbReference type="GeneID" id="28965266"/>
<evidence type="ECO:0000313" key="2">
    <source>
        <dbReference type="EMBL" id="OBR87365.1"/>
    </source>
</evidence>
<dbReference type="InterPro" id="IPR000210">
    <property type="entry name" value="BTB/POZ_dom"/>
</dbReference>
<sequence length="198" mass="22468">MPESTAPTYSIPEQYLSSNADLTLKSSDADEFKVCSYMLKAHSKVFRDMLSDSTLVSNGHSIDIDATSPDLSMFLDYMHKSRVDPPADWAQAQAILQLCDKFECDIVSERVRRRLREGVRTSPWEAFALASQYDDVEIAQWALRALGNDHTRKDLTASNIGARDASMMTLLYLLGYLRLAYQPRTNWNYLGKQFKPGK</sequence>
<evidence type="ECO:0000259" key="1">
    <source>
        <dbReference type="PROSITE" id="PS50097"/>
    </source>
</evidence>
<accession>A0A1A6ABC5</accession>
<reference evidence="2" key="1">
    <citation type="submission" date="2013-07" db="EMBL/GenBank/DDBJ databases">
        <title>The Genome Sequence of Cryptococcus dejecticola CBS10117.</title>
        <authorList>
            <consortium name="The Broad Institute Genome Sequencing Platform"/>
            <person name="Cuomo C."/>
            <person name="Litvintseva A."/>
            <person name="Chen Y."/>
            <person name="Heitman J."/>
            <person name="Sun S."/>
            <person name="Springer D."/>
            <person name="Dromer F."/>
            <person name="Young S.K."/>
            <person name="Zeng Q."/>
            <person name="Gargeya S."/>
            <person name="Fitzgerald M."/>
            <person name="Abouelleil A."/>
            <person name="Alvarado L."/>
            <person name="Berlin A.M."/>
            <person name="Chapman S.B."/>
            <person name="Dewar J."/>
            <person name="Goldberg J."/>
            <person name="Griggs A."/>
            <person name="Gujja S."/>
            <person name="Hansen M."/>
            <person name="Howarth C."/>
            <person name="Imamovic A."/>
            <person name="Larimer J."/>
            <person name="McCowan C."/>
            <person name="Murphy C."/>
            <person name="Pearson M."/>
            <person name="Priest M."/>
            <person name="Roberts A."/>
            <person name="Saif S."/>
            <person name="Shea T."/>
            <person name="Sykes S."/>
            <person name="Wortman J."/>
            <person name="Nusbaum C."/>
            <person name="Birren B."/>
        </authorList>
    </citation>
    <scope>NUCLEOTIDE SEQUENCE [LARGE SCALE GENOMIC DNA]</scope>
    <source>
        <strain evidence="2">CBS 10117</strain>
    </source>
</reference>
<organism evidence="2">
    <name type="scientific">Kwoniella dejecticola CBS 10117</name>
    <dbReference type="NCBI Taxonomy" id="1296121"/>
    <lineage>
        <taxon>Eukaryota</taxon>
        <taxon>Fungi</taxon>
        <taxon>Dikarya</taxon>
        <taxon>Basidiomycota</taxon>
        <taxon>Agaricomycotina</taxon>
        <taxon>Tremellomycetes</taxon>
        <taxon>Tremellales</taxon>
        <taxon>Cryptococcaceae</taxon>
        <taxon>Kwoniella</taxon>
    </lineage>
</organism>
<feature type="domain" description="BTB" evidence="1">
    <location>
        <begin position="20"/>
        <end position="87"/>
    </location>
</feature>
<dbReference type="SMART" id="SM00225">
    <property type="entry name" value="BTB"/>
    <property type="match status" value="1"/>
</dbReference>
<dbReference type="InterPro" id="IPR011333">
    <property type="entry name" value="SKP1/BTB/POZ_sf"/>
</dbReference>